<name>A0A0D2ME53_HYPSF</name>
<feature type="region of interest" description="Disordered" evidence="2">
    <location>
        <begin position="544"/>
        <end position="570"/>
    </location>
</feature>
<feature type="region of interest" description="Disordered" evidence="2">
    <location>
        <begin position="178"/>
        <end position="247"/>
    </location>
</feature>
<evidence type="ECO:0000256" key="1">
    <source>
        <dbReference type="SAM" id="Coils"/>
    </source>
</evidence>
<reference evidence="4" key="1">
    <citation type="submission" date="2014-04" db="EMBL/GenBank/DDBJ databases">
        <title>Evolutionary Origins and Diversification of the Mycorrhizal Mutualists.</title>
        <authorList>
            <consortium name="DOE Joint Genome Institute"/>
            <consortium name="Mycorrhizal Genomics Consortium"/>
            <person name="Kohler A."/>
            <person name="Kuo A."/>
            <person name="Nagy L.G."/>
            <person name="Floudas D."/>
            <person name="Copeland A."/>
            <person name="Barry K.W."/>
            <person name="Cichocki N."/>
            <person name="Veneault-Fourrey C."/>
            <person name="LaButti K."/>
            <person name="Lindquist E.A."/>
            <person name="Lipzen A."/>
            <person name="Lundell T."/>
            <person name="Morin E."/>
            <person name="Murat C."/>
            <person name="Riley R."/>
            <person name="Ohm R."/>
            <person name="Sun H."/>
            <person name="Tunlid A."/>
            <person name="Henrissat B."/>
            <person name="Grigoriev I.V."/>
            <person name="Hibbett D.S."/>
            <person name="Martin F."/>
        </authorList>
    </citation>
    <scope>NUCLEOTIDE SEQUENCE [LARGE SCALE GENOMIC DNA]</scope>
    <source>
        <strain evidence="4">FD-334 SS-4</strain>
    </source>
</reference>
<keyword evidence="4" id="KW-1185">Reference proteome</keyword>
<gene>
    <name evidence="3" type="ORF">HYPSUDRAFT_55175</name>
</gene>
<evidence type="ECO:0000313" key="3">
    <source>
        <dbReference type="EMBL" id="KJA21848.1"/>
    </source>
</evidence>
<evidence type="ECO:0000313" key="4">
    <source>
        <dbReference type="Proteomes" id="UP000054270"/>
    </source>
</evidence>
<dbReference type="AlphaFoldDB" id="A0A0D2ME53"/>
<evidence type="ECO:0000256" key="2">
    <source>
        <dbReference type="SAM" id="MobiDB-lite"/>
    </source>
</evidence>
<dbReference type="EMBL" id="KN817554">
    <property type="protein sequence ID" value="KJA21848.1"/>
    <property type="molecule type" value="Genomic_DNA"/>
</dbReference>
<protein>
    <submittedName>
        <fullName evidence="3">Uncharacterized protein</fullName>
    </submittedName>
</protein>
<accession>A0A0D2ME53</accession>
<proteinExistence type="predicted"/>
<keyword evidence="1" id="KW-0175">Coiled coil</keyword>
<feature type="region of interest" description="Disordered" evidence="2">
    <location>
        <begin position="38"/>
        <end position="97"/>
    </location>
</feature>
<feature type="compositionally biased region" description="Basic and acidic residues" evidence="2">
    <location>
        <begin position="235"/>
        <end position="247"/>
    </location>
</feature>
<feature type="coiled-coil region" evidence="1">
    <location>
        <begin position="647"/>
        <end position="745"/>
    </location>
</feature>
<feature type="compositionally biased region" description="Polar residues" evidence="2">
    <location>
        <begin position="192"/>
        <end position="201"/>
    </location>
</feature>
<dbReference type="Proteomes" id="UP000054270">
    <property type="component" value="Unassembled WGS sequence"/>
</dbReference>
<organism evidence="3 4">
    <name type="scientific">Hypholoma sublateritium (strain FD-334 SS-4)</name>
    <dbReference type="NCBI Taxonomy" id="945553"/>
    <lineage>
        <taxon>Eukaryota</taxon>
        <taxon>Fungi</taxon>
        <taxon>Dikarya</taxon>
        <taxon>Basidiomycota</taxon>
        <taxon>Agaricomycotina</taxon>
        <taxon>Agaricomycetes</taxon>
        <taxon>Agaricomycetidae</taxon>
        <taxon>Agaricales</taxon>
        <taxon>Agaricineae</taxon>
        <taxon>Strophariaceae</taxon>
        <taxon>Hypholoma</taxon>
    </lineage>
</organism>
<sequence length="961" mass="105451">MPPRHEFVPLFPTKPLLKSIELEEDIFYFPLIKIRENSSPDSQRSALDAENVAPPCTQPRHLEPRTPSKTISAGERETQIHYSNRNKNKRTQSESSIDLDLENSTVAKKQRCCRMETTCGMEEGIAGVKESIHKMAAEAREDRRELISVLRVMSSQWGWNVECNGWFAWRRCVMQQKMQRREDPRRPGRIVVQTSAGSRSSLLHEDSPSRSAINNGPEPRTSAGCGRPSCLPSGEEGRRDRAQTRVDAHAGTHMRIQFLADTGRVDAHVGTHMRIQFLADAASSPSGAAEACISIVASGSDAPGPLREEPGSRTKLGGRLGWRRTLAMHTCGRPIGRRWEGRLGGKMSQNCVDVDGVLNLGAYRRLEEGADGNHGMLRGEHGVYTVNHAPFWLSAGCCTVLAIPILIYLTTIYHPLKPSIRSNSMAAQKAPSGASVSEFDELAPLTKNQKKKKRKKAATRAARAAAAAAPVELVTAEPVADAAADIDSAVKDSARKHTIPTFPDHPKFPPAIPPLTIDASLMDRIAKNAQSVTVTSQVNNTFQIQLPPHGESSGSDVDPGEASAPDSPHKAVFPNVEAVFSTTTASVINLGGATNRPHSSSSTMPLFPHSSFSISSEDGEGESVANVGVDSDEAEEIPVALEPLPSGASMEERMARMEKRMELREAELTKELAKGVRKAQRQTQMVEGKLAQAHQETDHNRKEIAKIQKDHDNVKRELKQARKDLREAAVNIQALTAEIVVLRNTNQEQAACFAEVFDKLTDLYARDSAHVERIRYVERWAVSLLHYAEGFQTPEICAIQFRVFLDTAQYRLAKAAKLKCNEINGPDVWSASLGLGGHDGRGFVKTWATLSEAERNRINDCRLTAARKALQPALDAGDSALLPITQSLTSMRLLTEFQSSIRLKGNAAAHGVNLFPGVDEKEMIELIRSKDSGLQADERQAMETIFIYVYFPSDATKEPGA</sequence>